<comment type="caution">
    <text evidence="1">The sequence shown here is derived from an EMBL/GenBank/DDBJ whole genome shotgun (WGS) entry which is preliminary data.</text>
</comment>
<name>A0A1V9QP68_9LACO</name>
<dbReference type="InterPro" id="IPR008571">
    <property type="entry name" value="HerA-like"/>
</dbReference>
<dbReference type="EMBL" id="NBEB01000068">
    <property type="protein sequence ID" value="OQQ82623.1"/>
    <property type="molecule type" value="Genomic_DNA"/>
</dbReference>
<dbReference type="InterPro" id="IPR027417">
    <property type="entry name" value="P-loop_NTPase"/>
</dbReference>
<dbReference type="CDD" id="cd01127">
    <property type="entry name" value="TrwB_TraG_TraD_VirD4"/>
    <property type="match status" value="1"/>
</dbReference>
<dbReference type="Gene3D" id="3.40.50.300">
    <property type="entry name" value="P-loop containing nucleotide triphosphate hydrolases"/>
    <property type="match status" value="2"/>
</dbReference>
<sequence length="569" mass="63546">MGIFEYNQDELLGTVESVDTSTAIIKVENDDKLRGLQVNHLVTIQSSKVGQHLIGLVSKIIRKSGLADSAEDLTPDLSFNVIKVVLIGTHLDKEGLKENIFRRSLATVPTINAECHLINGERLKQFMQAVSSVPEGQDQICLQIGNYSIDEDATAWINGNKLFQRHAVIVGNTGSGKSWCVAKILEQVAELKSADALLLDIHGEYSTLKGDNFTHLKVAGPNDAKSEGILFLPYWLLTYEEMLSLMLDRSDNNAPNQAMMFSDQVIKHKKDFLHSVGLEEMGANITLDSPIPYSLDKMIGCLTALDKEMVPGARAGIEKKGPYNGQFTRFIQRLETKRKDKRLNFMFSQEKLLLKYDYMEELCCKLMLPAQNGKKGVKIIDFSEVPSDILPLIVSLIARVVFSVQQWSQVEERHPIAIFCDEAHLYIPAHTEKSIDNASLVTFERISKEGRKYGVGLVVISQRPSEVNRTVLSQSNNFIVMRLTNADDQAVVKRLLPDSLGDYIEMLPILNIGEALIVGDASLLPSRIKIVPPKLKPRSATIDFWDEWAKESSAVNINNAIEALRRQSK</sequence>
<protein>
    <submittedName>
        <fullName evidence="1">ATPase</fullName>
    </submittedName>
</protein>
<gene>
    <name evidence="1" type="ORF">B6U60_07680</name>
</gene>
<dbReference type="PANTHER" id="PTHR42957">
    <property type="entry name" value="HELICASE MJ1565-RELATED"/>
    <property type="match status" value="1"/>
</dbReference>
<dbReference type="Pfam" id="PF01935">
    <property type="entry name" value="DUF87"/>
    <property type="match status" value="1"/>
</dbReference>
<evidence type="ECO:0000313" key="2">
    <source>
        <dbReference type="Proteomes" id="UP000192638"/>
    </source>
</evidence>
<dbReference type="AlphaFoldDB" id="A0A1V9QP68"/>
<evidence type="ECO:0000313" key="1">
    <source>
        <dbReference type="EMBL" id="OQQ82623.1"/>
    </source>
</evidence>
<dbReference type="PANTHER" id="PTHR42957:SF1">
    <property type="entry name" value="HELICASE MJ1565-RELATED"/>
    <property type="match status" value="1"/>
</dbReference>
<organism evidence="1 2">
    <name type="scientific">Ligilactobacillus salivarius</name>
    <dbReference type="NCBI Taxonomy" id="1624"/>
    <lineage>
        <taxon>Bacteria</taxon>
        <taxon>Bacillati</taxon>
        <taxon>Bacillota</taxon>
        <taxon>Bacilli</taxon>
        <taxon>Lactobacillales</taxon>
        <taxon>Lactobacillaceae</taxon>
        <taxon>Ligilactobacillus</taxon>
    </lineage>
</organism>
<dbReference type="RefSeq" id="WP_081530845.1">
    <property type="nucleotide sequence ID" value="NZ_CP027644.1"/>
</dbReference>
<dbReference type="InterPro" id="IPR002789">
    <property type="entry name" value="HerA_central"/>
</dbReference>
<dbReference type="SUPFAM" id="SSF52540">
    <property type="entry name" value="P-loop containing nucleoside triphosphate hydrolases"/>
    <property type="match status" value="1"/>
</dbReference>
<proteinExistence type="predicted"/>
<reference evidence="1 2" key="1">
    <citation type="submission" date="2017-03" db="EMBL/GenBank/DDBJ databases">
        <title>Phylogenomics and comparative genomics of Lactobacillus salivarius, a mammalian gut commensal.</title>
        <authorList>
            <person name="Harris H.M."/>
        </authorList>
    </citation>
    <scope>NUCLEOTIDE SEQUENCE [LARGE SCALE GENOMIC DNA]</scope>
    <source>
        <strain evidence="1 2">LMG 14477</strain>
    </source>
</reference>
<accession>A0A1V9QP68</accession>
<dbReference type="Proteomes" id="UP000192638">
    <property type="component" value="Unassembled WGS sequence"/>
</dbReference>